<evidence type="ECO:0000313" key="2">
    <source>
        <dbReference type="Proteomes" id="UP000054559"/>
    </source>
</evidence>
<proteinExistence type="predicted"/>
<gene>
    <name evidence="1" type="ORF">CISG_09409</name>
</gene>
<dbReference type="Proteomes" id="UP000054559">
    <property type="component" value="Unassembled WGS sequence"/>
</dbReference>
<organism evidence="1 2">
    <name type="scientific">Coccidioides immitis RMSCC 3703</name>
    <dbReference type="NCBI Taxonomy" id="454286"/>
    <lineage>
        <taxon>Eukaryota</taxon>
        <taxon>Fungi</taxon>
        <taxon>Dikarya</taxon>
        <taxon>Ascomycota</taxon>
        <taxon>Pezizomycotina</taxon>
        <taxon>Eurotiomycetes</taxon>
        <taxon>Eurotiomycetidae</taxon>
        <taxon>Onygenales</taxon>
        <taxon>Onygenaceae</taxon>
        <taxon>Coccidioides</taxon>
    </lineage>
</organism>
<dbReference type="EMBL" id="DS268210">
    <property type="protein sequence ID" value="KMU81947.1"/>
    <property type="molecule type" value="Genomic_DNA"/>
</dbReference>
<dbReference type="AlphaFoldDB" id="A0A0J8U4W6"/>
<accession>A0A0J8U4W6</accession>
<protein>
    <submittedName>
        <fullName evidence="1">Uncharacterized protein</fullName>
    </submittedName>
</protein>
<reference evidence="2" key="1">
    <citation type="journal article" date="2010" name="Genome Res.">
        <title>Population genomic sequencing of Coccidioides fungi reveals recent hybridization and transposon control.</title>
        <authorList>
            <person name="Neafsey D.E."/>
            <person name="Barker B.M."/>
            <person name="Sharpton T.J."/>
            <person name="Stajich J.E."/>
            <person name="Park D.J."/>
            <person name="Whiston E."/>
            <person name="Hung C.-Y."/>
            <person name="McMahan C."/>
            <person name="White J."/>
            <person name="Sykes S."/>
            <person name="Heiman D."/>
            <person name="Young S."/>
            <person name="Zeng Q."/>
            <person name="Abouelleil A."/>
            <person name="Aftuck L."/>
            <person name="Bessette D."/>
            <person name="Brown A."/>
            <person name="FitzGerald M."/>
            <person name="Lui A."/>
            <person name="Macdonald J.P."/>
            <person name="Priest M."/>
            <person name="Orbach M.J."/>
            <person name="Galgiani J.N."/>
            <person name="Kirkland T.N."/>
            <person name="Cole G.T."/>
            <person name="Birren B.W."/>
            <person name="Henn M.R."/>
            <person name="Taylor J.W."/>
            <person name="Rounsley S.D."/>
        </authorList>
    </citation>
    <scope>NUCLEOTIDE SEQUENCE [LARGE SCALE GENOMIC DNA]</scope>
    <source>
        <strain evidence="2">RMSCC 3703</strain>
    </source>
</reference>
<name>A0A0J8U4W6_COCIT</name>
<sequence>MAQLLGNALETYTLSLFTRTAGWTPDEVYTLLNGVTEEVSRNKMHLYTHL</sequence>
<dbReference type="STRING" id="454286.A0A0J8U4W6"/>
<evidence type="ECO:0000313" key="1">
    <source>
        <dbReference type="EMBL" id="KMU81947.1"/>
    </source>
</evidence>